<gene>
    <name evidence="1" type="ORF">BFLFYP10_01370</name>
</gene>
<accession>A0A6N2TLM8</accession>
<dbReference type="AlphaFoldDB" id="A0A6N2TLM8"/>
<dbReference type="EMBL" id="CACRSZ010000038">
    <property type="protein sequence ID" value="VYT06468.1"/>
    <property type="molecule type" value="Genomic_DNA"/>
</dbReference>
<reference evidence="1" key="1">
    <citation type="submission" date="2019-11" db="EMBL/GenBank/DDBJ databases">
        <authorList>
            <person name="Feng L."/>
        </authorList>
    </citation>
    <scope>NUCLEOTIDE SEQUENCE</scope>
    <source>
        <strain evidence="1">BfaecisLFYP10</strain>
    </source>
</reference>
<evidence type="ECO:0000313" key="1">
    <source>
        <dbReference type="EMBL" id="VYT06468.1"/>
    </source>
</evidence>
<protein>
    <submittedName>
        <fullName evidence="1">Uncharacterized protein</fullName>
    </submittedName>
</protein>
<name>A0A6N2TLM8_9BACE</name>
<proteinExistence type="predicted"/>
<organism evidence="1">
    <name type="scientific">Bacteroides faecis</name>
    <dbReference type="NCBI Taxonomy" id="674529"/>
    <lineage>
        <taxon>Bacteria</taxon>
        <taxon>Pseudomonadati</taxon>
        <taxon>Bacteroidota</taxon>
        <taxon>Bacteroidia</taxon>
        <taxon>Bacteroidales</taxon>
        <taxon>Bacteroidaceae</taxon>
        <taxon>Bacteroides</taxon>
    </lineage>
</organism>
<sequence length="55" mass="6560">MRLGENIFFTIKNSEIFGMIVNHYISFDTVFASAKYHLLPCDEREMFVEPFLFFC</sequence>